<organism evidence="3 4">
    <name type="scientific">Favolaschia claudopus</name>
    <dbReference type="NCBI Taxonomy" id="2862362"/>
    <lineage>
        <taxon>Eukaryota</taxon>
        <taxon>Fungi</taxon>
        <taxon>Dikarya</taxon>
        <taxon>Basidiomycota</taxon>
        <taxon>Agaricomycotina</taxon>
        <taxon>Agaricomycetes</taxon>
        <taxon>Agaricomycetidae</taxon>
        <taxon>Agaricales</taxon>
        <taxon>Marasmiineae</taxon>
        <taxon>Mycenaceae</taxon>
        <taxon>Favolaschia</taxon>
    </lineage>
</organism>
<dbReference type="AlphaFoldDB" id="A0AAW0AX95"/>
<sequence length="209" mass="24087">MFRFLSTFDLFPAALGTFSVLIVVFLVYYLPAHSAYLRRVCILYGTYHTSPFFRSTNIFPSPTLPSSSPTHTRYLLPFITVLFFDVPSSRNKLSSFRHSVSQAPKIRRLRPSMSNTTSARCRSRQTQAQVPRPKGKSDILPTPPPLHLHLPADLQVLQAFRYLRRRRRCHLPPPHVLLVAGQHHRQRHAPSPLQVCLLVPRLRRRHLAL</sequence>
<keyword evidence="2" id="KW-1133">Transmembrane helix</keyword>
<keyword evidence="2" id="KW-0472">Membrane</keyword>
<evidence type="ECO:0000256" key="2">
    <source>
        <dbReference type="SAM" id="Phobius"/>
    </source>
</evidence>
<evidence type="ECO:0000256" key="1">
    <source>
        <dbReference type="SAM" id="MobiDB-lite"/>
    </source>
</evidence>
<protein>
    <submittedName>
        <fullName evidence="3">Uncharacterized protein</fullName>
    </submittedName>
</protein>
<reference evidence="3 4" key="1">
    <citation type="journal article" date="2024" name="J Genomics">
        <title>Draft genome sequencing and assembly of Favolaschia claudopus CIRM-BRFM 2984 isolated from oak limbs.</title>
        <authorList>
            <person name="Navarro D."/>
            <person name="Drula E."/>
            <person name="Chaduli D."/>
            <person name="Cazenave R."/>
            <person name="Ahrendt S."/>
            <person name="Wang J."/>
            <person name="Lipzen A."/>
            <person name="Daum C."/>
            <person name="Barry K."/>
            <person name="Grigoriev I.V."/>
            <person name="Favel A."/>
            <person name="Rosso M.N."/>
            <person name="Martin F."/>
        </authorList>
    </citation>
    <scope>NUCLEOTIDE SEQUENCE [LARGE SCALE GENOMIC DNA]</scope>
    <source>
        <strain evidence="3 4">CIRM-BRFM 2984</strain>
    </source>
</reference>
<feature type="region of interest" description="Disordered" evidence="1">
    <location>
        <begin position="111"/>
        <end position="137"/>
    </location>
</feature>
<evidence type="ECO:0000313" key="3">
    <source>
        <dbReference type="EMBL" id="KAK7016849.1"/>
    </source>
</evidence>
<comment type="caution">
    <text evidence="3">The sequence shown here is derived from an EMBL/GenBank/DDBJ whole genome shotgun (WGS) entry which is preliminary data.</text>
</comment>
<gene>
    <name evidence="3" type="ORF">R3P38DRAFT_1329012</name>
</gene>
<keyword evidence="4" id="KW-1185">Reference proteome</keyword>
<proteinExistence type="predicted"/>
<dbReference type="EMBL" id="JAWWNJ010000049">
    <property type="protein sequence ID" value="KAK7016849.1"/>
    <property type="molecule type" value="Genomic_DNA"/>
</dbReference>
<name>A0AAW0AX95_9AGAR</name>
<dbReference type="Proteomes" id="UP001362999">
    <property type="component" value="Unassembled WGS sequence"/>
</dbReference>
<accession>A0AAW0AX95</accession>
<keyword evidence="2" id="KW-0812">Transmembrane</keyword>
<feature type="compositionally biased region" description="Polar residues" evidence="1">
    <location>
        <begin position="112"/>
        <end position="129"/>
    </location>
</feature>
<evidence type="ECO:0000313" key="4">
    <source>
        <dbReference type="Proteomes" id="UP001362999"/>
    </source>
</evidence>
<feature type="transmembrane region" description="Helical" evidence="2">
    <location>
        <begin position="12"/>
        <end position="30"/>
    </location>
</feature>